<evidence type="ECO:0000313" key="2">
    <source>
        <dbReference type="EMBL" id="KAH0571347.1"/>
    </source>
</evidence>
<dbReference type="AlphaFoldDB" id="V6M0B3"/>
<dbReference type="EMBL" id="KI546073">
    <property type="protein sequence ID" value="EST46574.1"/>
    <property type="molecule type" value="Genomic_DNA"/>
</dbReference>
<proteinExistence type="predicted"/>
<accession>V6M0B3</accession>
<dbReference type="VEuPathDB" id="GiardiaDB:SS50377_27648"/>
<name>V6M0B3_9EUKA</name>
<gene>
    <name evidence="1" type="ORF">SS50377_13378</name>
    <name evidence="2" type="ORF">SS50377_27648</name>
</gene>
<reference evidence="2" key="2">
    <citation type="submission" date="2020-12" db="EMBL/GenBank/DDBJ databases">
        <title>New Spironucleus salmonicida genome in near-complete chromosomes.</title>
        <authorList>
            <person name="Xu F."/>
            <person name="Kurt Z."/>
            <person name="Jimenez-Gonzalez A."/>
            <person name="Astvaldsson A."/>
            <person name="Andersson J.O."/>
            <person name="Svard S.G."/>
        </authorList>
    </citation>
    <scope>NUCLEOTIDE SEQUENCE</scope>
    <source>
        <strain evidence="2">ATCC 50377</strain>
    </source>
</reference>
<reference evidence="1 2" key="1">
    <citation type="journal article" date="2014" name="PLoS Genet.">
        <title>The Genome of Spironucleus salmonicida Highlights a Fish Pathogen Adapted to Fluctuating Environments.</title>
        <authorList>
            <person name="Xu F."/>
            <person name="Jerlstrom-Hultqvist J."/>
            <person name="Einarsson E."/>
            <person name="Astvaldsson A."/>
            <person name="Svard S.G."/>
            <person name="Andersson J.O."/>
        </authorList>
    </citation>
    <scope>NUCLEOTIDE SEQUENCE</scope>
    <source>
        <strain evidence="2">ATCC 50377</strain>
    </source>
</reference>
<dbReference type="Proteomes" id="UP000018208">
    <property type="component" value="Unassembled WGS sequence"/>
</dbReference>
<sequence length="119" mass="14079">MPPKSEPLNAWDAQEFHRYTIEQEAKGRKIWESKYGEDYCEKWSETHRVAAETREKFGMQPAVRTQNVELFNAKTLPKEMQKAVHYELENDVTGIWADTNIDADLFPVDKHSKRTFRFD</sequence>
<dbReference type="EMBL" id="AUWU02000007">
    <property type="protein sequence ID" value="KAH0571347.1"/>
    <property type="molecule type" value="Genomic_DNA"/>
</dbReference>
<evidence type="ECO:0000313" key="1">
    <source>
        <dbReference type="EMBL" id="EST46574.1"/>
    </source>
</evidence>
<evidence type="ECO:0000313" key="3">
    <source>
        <dbReference type="Proteomes" id="UP000018208"/>
    </source>
</evidence>
<protein>
    <submittedName>
        <fullName evidence="1">Uncharacterized protein</fullName>
    </submittedName>
</protein>
<keyword evidence="3" id="KW-1185">Reference proteome</keyword>
<organism evidence="1">
    <name type="scientific">Spironucleus salmonicida</name>
    <dbReference type="NCBI Taxonomy" id="348837"/>
    <lineage>
        <taxon>Eukaryota</taxon>
        <taxon>Metamonada</taxon>
        <taxon>Diplomonadida</taxon>
        <taxon>Hexamitidae</taxon>
        <taxon>Hexamitinae</taxon>
        <taxon>Spironucleus</taxon>
    </lineage>
</organism>